<dbReference type="EMBL" id="JABAHZ010000001">
    <property type="protein sequence ID" value="NLR77516.1"/>
    <property type="molecule type" value="Genomic_DNA"/>
</dbReference>
<accession>A0A847SJI0</accession>
<evidence type="ECO:0008006" key="3">
    <source>
        <dbReference type="Google" id="ProtNLM"/>
    </source>
</evidence>
<organism evidence="1 2">
    <name type="scientific">Chitinophaga eiseniae</name>
    <dbReference type="NCBI Taxonomy" id="634771"/>
    <lineage>
        <taxon>Bacteria</taxon>
        <taxon>Pseudomonadati</taxon>
        <taxon>Bacteroidota</taxon>
        <taxon>Chitinophagia</taxon>
        <taxon>Chitinophagales</taxon>
        <taxon>Chitinophagaceae</taxon>
        <taxon>Chitinophaga</taxon>
    </lineage>
</organism>
<dbReference type="Proteomes" id="UP000552864">
    <property type="component" value="Unassembled WGS sequence"/>
</dbReference>
<reference evidence="1 2" key="1">
    <citation type="submission" date="2020-04" db="EMBL/GenBank/DDBJ databases">
        <authorList>
            <person name="Yin C."/>
        </authorList>
    </citation>
    <scope>NUCLEOTIDE SEQUENCE [LARGE SCALE GENOMIC DNA]</scope>
    <source>
        <strain evidence="1 2">Ak56</strain>
    </source>
</reference>
<proteinExistence type="predicted"/>
<name>A0A847SJI0_9BACT</name>
<dbReference type="AlphaFoldDB" id="A0A847SJI0"/>
<protein>
    <recommendedName>
        <fullName evidence="3">Lipocalin-like domain-containing protein</fullName>
    </recommendedName>
</protein>
<evidence type="ECO:0000313" key="2">
    <source>
        <dbReference type="Proteomes" id="UP000552864"/>
    </source>
</evidence>
<comment type="caution">
    <text evidence="1">The sequence shown here is derived from an EMBL/GenBank/DDBJ whole genome shotgun (WGS) entry which is preliminary data.</text>
</comment>
<sequence length="138" mass="15949">MNSIYTLLLLSIIHISCSNVPPSQSNGRIIGKWLPVKSVMSGSENGKKMFEKTDSSFSEMDVMDFKEDGHLEDGGQRYDSYILYPDSKELTLLEPTGDAVTFKVHTLNPKQLILVREDDEDYRNNRRHMRLEIHFKRL</sequence>
<evidence type="ECO:0000313" key="1">
    <source>
        <dbReference type="EMBL" id="NLR77516.1"/>
    </source>
</evidence>
<keyword evidence="2" id="KW-1185">Reference proteome</keyword>
<gene>
    <name evidence="1" type="ORF">HGH91_02700</name>
</gene>
<dbReference type="RefSeq" id="WP_168736911.1">
    <property type="nucleotide sequence ID" value="NZ_JABAHZ010000001.1"/>
</dbReference>